<dbReference type="Gene3D" id="1.10.12.10">
    <property type="entry name" value="Lyase 2-enoyl-coa Hydratase, Chain A, domain 2"/>
    <property type="match status" value="1"/>
</dbReference>
<evidence type="ECO:0000256" key="1">
    <source>
        <dbReference type="ARBA" id="ARBA00005254"/>
    </source>
</evidence>
<evidence type="ECO:0008006" key="4">
    <source>
        <dbReference type="Google" id="ProtNLM"/>
    </source>
</evidence>
<dbReference type="CDD" id="cd06558">
    <property type="entry name" value="crotonase-like"/>
    <property type="match status" value="1"/>
</dbReference>
<dbReference type="PANTHER" id="PTHR11941:SF54">
    <property type="entry name" value="ENOYL-COA HYDRATASE, MITOCHONDRIAL"/>
    <property type="match status" value="1"/>
</dbReference>
<dbReference type="GO" id="GO:0006635">
    <property type="term" value="P:fatty acid beta-oxidation"/>
    <property type="evidence" value="ECO:0007669"/>
    <property type="project" value="TreeGrafter"/>
</dbReference>
<evidence type="ECO:0000313" key="3">
    <source>
        <dbReference type="EMBL" id="SVA03716.1"/>
    </source>
</evidence>
<reference evidence="3" key="1">
    <citation type="submission" date="2018-05" db="EMBL/GenBank/DDBJ databases">
        <authorList>
            <person name="Lanie J.A."/>
            <person name="Ng W.-L."/>
            <person name="Kazmierczak K.M."/>
            <person name="Andrzejewski T.M."/>
            <person name="Davidsen T.M."/>
            <person name="Wayne K.J."/>
            <person name="Tettelin H."/>
            <person name="Glass J.I."/>
            <person name="Rusch D."/>
            <person name="Podicherti R."/>
            <person name="Tsui H.-C.T."/>
            <person name="Winkler M.E."/>
        </authorList>
    </citation>
    <scope>NUCLEOTIDE SEQUENCE</scope>
</reference>
<dbReference type="PROSITE" id="PS00166">
    <property type="entry name" value="ENOYL_COA_HYDRATASE"/>
    <property type="match status" value="1"/>
</dbReference>
<proteinExistence type="inferred from homology"/>
<dbReference type="SUPFAM" id="SSF52096">
    <property type="entry name" value="ClpP/crotonase"/>
    <property type="match status" value="1"/>
</dbReference>
<dbReference type="FunFam" id="3.90.226.10:FF:000009">
    <property type="entry name" value="Carnitinyl-CoA dehydratase"/>
    <property type="match status" value="1"/>
</dbReference>
<dbReference type="AlphaFoldDB" id="A0A381SIA8"/>
<name>A0A381SIA8_9ZZZZ</name>
<dbReference type="GO" id="GO:0016829">
    <property type="term" value="F:lyase activity"/>
    <property type="evidence" value="ECO:0007669"/>
    <property type="project" value="UniProtKB-KW"/>
</dbReference>
<dbReference type="InterPro" id="IPR029045">
    <property type="entry name" value="ClpP/crotonase-like_dom_sf"/>
</dbReference>
<organism evidence="3">
    <name type="scientific">marine metagenome</name>
    <dbReference type="NCBI Taxonomy" id="408172"/>
    <lineage>
        <taxon>unclassified sequences</taxon>
        <taxon>metagenomes</taxon>
        <taxon>ecological metagenomes</taxon>
    </lineage>
</organism>
<dbReference type="Pfam" id="PF00378">
    <property type="entry name" value="ECH_1"/>
    <property type="match status" value="1"/>
</dbReference>
<dbReference type="EMBL" id="UINC01003142">
    <property type="protein sequence ID" value="SVA03716.1"/>
    <property type="molecule type" value="Genomic_DNA"/>
</dbReference>
<dbReference type="PANTHER" id="PTHR11941">
    <property type="entry name" value="ENOYL-COA HYDRATASE-RELATED"/>
    <property type="match status" value="1"/>
</dbReference>
<sequence>MPDLIFKKTGHIAYLTINRPEKMNAMNLEILNGLDDAWIQIRDDAEIWCAIINSEGDKAFSAGVDLQEISDIAQIADSGDLQAAKKLQPQLLWKSLEVWKPIIAAVNGYCLAGGLELALACDFIIASESASFGLPEVSRAIIPVGGGTQRLPRVVHFRKALEMLLTGERIDAREAYNIGLVNHVVQHSDLMSTCDELANKINRNGPLAVRAIKELAYKGMDMEFGQGIAFEKLLSDRISITEDAKEGPLAFTEKREAAYKGR</sequence>
<dbReference type="InterPro" id="IPR001753">
    <property type="entry name" value="Enoyl-CoA_hydra/iso"/>
</dbReference>
<comment type="similarity">
    <text evidence="1">Belongs to the enoyl-CoA hydratase/isomerase family.</text>
</comment>
<gene>
    <name evidence="3" type="ORF">METZ01_LOCUS56570</name>
</gene>
<keyword evidence="2" id="KW-0456">Lyase</keyword>
<dbReference type="InterPro" id="IPR018376">
    <property type="entry name" value="Enoyl-CoA_hyd/isom_CS"/>
</dbReference>
<accession>A0A381SIA8</accession>
<dbReference type="InterPro" id="IPR014748">
    <property type="entry name" value="Enoyl-CoA_hydra_C"/>
</dbReference>
<evidence type="ECO:0000256" key="2">
    <source>
        <dbReference type="ARBA" id="ARBA00023239"/>
    </source>
</evidence>
<dbReference type="Gene3D" id="3.90.226.10">
    <property type="entry name" value="2-enoyl-CoA Hydratase, Chain A, domain 1"/>
    <property type="match status" value="1"/>
</dbReference>
<protein>
    <recommendedName>
        <fullName evidence="4">Enoyl-CoA hydratase</fullName>
    </recommendedName>
</protein>